<dbReference type="Pfam" id="PF14392">
    <property type="entry name" value="zf-CCHC_4"/>
    <property type="match status" value="1"/>
</dbReference>
<dbReference type="PANTHER" id="PTHR31286">
    <property type="entry name" value="GLYCINE-RICH CELL WALL STRUCTURAL PROTEIN 1.8-LIKE"/>
    <property type="match status" value="1"/>
</dbReference>
<dbReference type="OMA" id="IFKPLRR"/>
<accession>A0A803P5U7</accession>
<dbReference type="InterPro" id="IPR025836">
    <property type="entry name" value="Zn_knuckle_CX2CX4HX4C"/>
</dbReference>
<dbReference type="Gramene" id="evm.model.03.1580">
    <property type="protein sequence ID" value="cds.evm.model.03.1580"/>
    <property type="gene ID" value="evm.TU.03.1580"/>
</dbReference>
<feature type="domain" description="Zinc knuckle CX2CX4HX4C" evidence="1">
    <location>
        <begin position="132"/>
        <end position="175"/>
    </location>
</feature>
<dbReference type="InterPro" id="IPR040256">
    <property type="entry name" value="At4g02000-like"/>
</dbReference>
<proteinExistence type="predicted"/>
<reference evidence="2" key="1">
    <citation type="submission" date="2018-11" db="EMBL/GenBank/DDBJ databases">
        <authorList>
            <person name="Grassa J C."/>
        </authorList>
    </citation>
    <scope>NUCLEOTIDE SEQUENCE [LARGE SCALE GENOMIC DNA]</scope>
</reference>
<protein>
    <recommendedName>
        <fullName evidence="1">Zinc knuckle CX2CX4HX4C domain-containing protein</fullName>
    </recommendedName>
</protein>
<dbReference type="Proteomes" id="UP000596661">
    <property type="component" value="Chromosome 3"/>
</dbReference>
<dbReference type="EMBL" id="UZAU01000322">
    <property type="status" value="NOT_ANNOTATED_CDS"/>
    <property type="molecule type" value="Genomic_DNA"/>
</dbReference>
<name>A0A803P5U7_CANSA</name>
<dbReference type="AlphaFoldDB" id="A0A803P5U7"/>
<reference evidence="2" key="2">
    <citation type="submission" date="2021-03" db="UniProtKB">
        <authorList>
            <consortium name="EnsemblPlants"/>
        </authorList>
    </citation>
    <scope>IDENTIFICATION</scope>
</reference>
<evidence type="ECO:0000313" key="3">
    <source>
        <dbReference type="Proteomes" id="UP000596661"/>
    </source>
</evidence>
<keyword evidence="3" id="KW-1185">Reference proteome</keyword>
<sequence>MSTNRFLSTKCLATGKVDFELLSLNIKKMMDYFILHLVVKETNDGYLTKSRHFQNHLIGLLTPDALQNVSKEDLIFTPFWVQIYRLPFLSKSKILAEALGNIIGEFIEVFDDSTNEGWGPFLRVRVKIYTNKPLLRGQMIRLPKIKDEFWIDFRYERLPEFCFEFGHLGHPYERCVAFMERMDSSNDDDF</sequence>
<organism evidence="2 3">
    <name type="scientific">Cannabis sativa</name>
    <name type="common">Hemp</name>
    <name type="synonym">Marijuana</name>
    <dbReference type="NCBI Taxonomy" id="3483"/>
    <lineage>
        <taxon>Eukaryota</taxon>
        <taxon>Viridiplantae</taxon>
        <taxon>Streptophyta</taxon>
        <taxon>Embryophyta</taxon>
        <taxon>Tracheophyta</taxon>
        <taxon>Spermatophyta</taxon>
        <taxon>Magnoliopsida</taxon>
        <taxon>eudicotyledons</taxon>
        <taxon>Gunneridae</taxon>
        <taxon>Pentapetalae</taxon>
        <taxon>rosids</taxon>
        <taxon>fabids</taxon>
        <taxon>Rosales</taxon>
        <taxon>Cannabaceae</taxon>
        <taxon>Cannabis</taxon>
    </lineage>
</organism>
<dbReference type="PANTHER" id="PTHR31286:SF167">
    <property type="entry name" value="OS09G0268800 PROTEIN"/>
    <property type="match status" value="1"/>
</dbReference>
<dbReference type="EnsemblPlants" id="evm.model.03.1580">
    <property type="protein sequence ID" value="cds.evm.model.03.1580"/>
    <property type="gene ID" value="evm.TU.03.1580"/>
</dbReference>
<evidence type="ECO:0000259" key="1">
    <source>
        <dbReference type="Pfam" id="PF14392"/>
    </source>
</evidence>
<evidence type="ECO:0000313" key="2">
    <source>
        <dbReference type="EnsemblPlants" id="cds.evm.model.03.1580"/>
    </source>
</evidence>